<dbReference type="AlphaFoldDB" id="A0A8T0NJ10"/>
<comment type="caution">
    <text evidence="1">The sequence shown here is derived from an EMBL/GenBank/DDBJ whole genome shotgun (WGS) entry which is preliminary data.</text>
</comment>
<keyword evidence="2" id="KW-1185">Reference proteome</keyword>
<reference evidence="1" key="1">
    <citation type="submission" date="2020-05" db="EMBL/GenBank/DDBJ databases">
        <title>WGS assembly of Panicum virgatum.</title>
        <authorList>
            <person name="Lovell J.T."/>
            <person name="Jenkins J."/>
            <person name="Shu S."/>
            <person name="Juenger T.E."/>
            <person name="Schmutz J."/>
        </authorList>
    </citation>
    <scope>NUCLEOTIDE SEQUENCE</scope>
    <source>
        <strain evidence="1">AP13</strain>
    </source>
</reference>
<evidence type="ECO:0000313" key="1">
    <source>
        <dbReference type="EMBL" id="KAG2549377.1"/>
    </source>
</evidence>
<dbReference type="PANTHER" id="PTHR34835">
    <property type="entry name" value="OS07G0283600 PROTEIN-RELATED"/>
    <property type="match status" value="1"/>
</dbReference>
<accession>A0A8T0NJ10</accession>
<dbReference type="PANTHER" id="PTHR34835:SF82">
    <property type="entry name" value="OS01G0826651 PROTEIN"/>
    <property type="match status" value="1"/>
</dbReference>
<evidence type="ECO:0000313" key="2">
    <source>
        <dbReference type="Proteomes" id="UP000823388"/>
    </source>
</evidence>
<feature type="non-terminal residue" evidence="1">
    <location>
        <position position="1"/>
    </location>
</feature>
<organism evidence="1 2">
    <name type="scientific">Panicum virgatum</name>
    <name type="common">Blackwell switchgrass</name>
    <dbReference type="NCBI Taxonomy" id="38727"/>
    <lineage>
        <taxon>Eukaryota</taxon>
        <taxon>Viridiplantae</taxon>
        <taxon>Streptophyta</taxon>
        <taxon>Embryophyta</taxon>
        <taxon>Tracheophyta</taxon>
        <taxon>Spermatophyta</taxon>
        <taxon>Magnoliopsida</taxon>
        <taxon>Liliopsida</taxon>
        <taxon>Poales</taxon>
        <taxon>Poaceae</taxon>
        <taxon>PACMAD clade</taxon>
        <taxon>Panicoideae</taxon>
        <taxon>Panicodae</taxon>
        <taxon>Paniceae</taxon>
        <taxon>Panicinae</taxon>
        <taxon>Panicum</taxon>
        <taxon>Panicum sect. Hiantes</taxon>
    </lineage>
</organism>
<gene>
    <name evidence="1" type="ORF">PVAP13_9KG270000</name>
</gene>
<protein>
    <submittedName>
        <fullName evidence="1">Uncharacterized protein</fullName>
    </submittedName>
</protein>
<sequence>IFSTKLSLPKFIAISKLLTPDQKRLVDSMGFSYLLDLCCESVPRGISIWLAKHFDVKSRTLILPNGSRIVITPLFVHRVLGIPIGGKAVSKRCEDSVKSWICQETKCKGSNPTINELKALFTPQLSGGKFKVVFTLFALSSFYGCASPDYYSAIALPDEINGYDWCSAVLDKITQSIEFYQKTQASSSSATLGGGLIYFELLDVPITRDYQHISLLKFWSTDMIKAFETLDAEDDEHSVFGRLPLKDLSKTIFWESTVDDSMLSKSTRIKDMQQQHFLIVTLHMQNKAFSTKQICWRPR</sequence>
<dbReference type="Proteomes" id="UP000823388">
    <property type="component" value="Chromosome 9K"/>
</dbReference>
<proteinExistence type="predicted"/>
<dbReference type="EMBL" id="CM029053">
    <property type="protein sequence ID" value="KAG2549377.1"/>
    <property type="molecule type" value="Genomic_DNA"/>
</dbReference>
<name>A0A8T0NJ10_PANVG</name>